<protein>
    <submittedName>
        <fullName evidence="2">DUF3742 family protein</fullName>
    </submittedName>
</protein>
<dbReference type="RefSeq" id="WP_076961921.1">
    <property type="nucleotide sequence ID" value="NZ_CBCRYT010000016.1"/>
</dbReference>
<keyword evidence="1" id="KW-0812">Transmembrane</keyword>
<feature type="transmembrane region" description="Helical" evidence="1">
    <location>
        <begin position="28"/>
        <end position="45"/>
    </location>
</feature>
<dbReference type="EMBL" id="JAAQYP010000015">
    <property type="protein sequence ID" value="NNA95824.1"/>
    <property type="molecule type" value="Genomic_DNA"/>
</dbReference>
<organism evidence="2 3">
    <name type="scientific">Pseudomonas gessardii</name>
    <dbReference type="NCBI Taxonomy" id="78544"/>
    <lineage>
        <taxon>Bacteria</taxon>
        <taxon>Pseudomonadati</taxon>
        <taxon>Pseudomonadota</taxon>
        <taxon>Gammaproteobacteria</taxon>
        <taxon>Pseudomonadales</taxon>
        <taxon>Pseudomonadaceae</taxon>
        <taxon>Pseudomonas</taxon>
    </lineage>
</organism>
<gene>
    <name evidence="2" type="ORF">HBO33_11640</name>
</gene>
<keyword evidence="1" id="KW-1133">Transmembrane helix</keyword>
<dbReference type="AlphaFoldDB" id="A0A7Y1QLI7"/>
<dbReference type="GeneID" id="70105240"/>
<reference evidence="2 3" key="1">
    <citation type="journal article" date="2020" name="Front. Microbiol.">
        <title>Genetic Organization of the aprX-lipA2 Operon Affects the Proteolytic Potential of Pseudomonas Species in Milk.</title>
        <authorList>
            <person name="Maier C."/>
            <person name="Huptas C."/>
            <person name="von Neubeck M."/>
            <person name="Scherer S."/>
            <person name="Wenning M."/>
            <person name="Lucking G."/>
        </authorList>
    </citation>
    <scope>NUCLEOTIDE SEQUENCE [LARGE SCALE GENOMIC DNA]</scope>
    <source>
        <strain evidence="2 3">G4779</strain>
    </source>
</reference>
<accession>A0A7Y1QLI7</accession>
<dbReference type="Proteomes" id="UP000542111">
    <property type="component" value="Unassembled WGS sequence"/>
</dbReference>
<proteinExistence type="predicted"/>
<keyword evidence="1" id="KW-0472">Membrane</keyword>
<comment type="caution">
    <text evidence="2">The sequence shown here is derived from an EMBL/GenBank/DDBJ whole genome shotgun (WGS) entry which is preliminary data.</text>
</comment>
<name>A0A7Y1QLI7_9PSED</name>
<evidence type="ECO:0000313" key="3">
    <source>
        <dbReference type="Proteomes" id="UP000542111"/>
    </source>
</evidence>
<evidence type="ECO:0000313" key="2">
    <source>
        <dbReference type="EMBL" id="NNA95824.1"/>
    </source>
</evidence>
<sequence length="119" mass="13315">MKFQCTPQSLGFGVGKVMRFLIFDSKPLVRWIARLTLLVLLLIAGAYFVHWFISFFMSFLSLGLILWAIGKGDLSKLSSKKEGGLRLTSADGYRYGEAGYGYYINGYRIDADADNTASH</sequence>
<evidence type="ECO:0000256" key="1">
    <source>
        <dbReference type="SAM" id="Phobius"/>
    </source>
</evidence>